<organism evidence="2 3">
    <name type="scientific">Durusdinium trenchii</name>
    <dbReference type="NCBI Taxonomy" id="1381693"/>
    <lineage>
        <taxon>Eukaryota</taxon>
        <taxon>Sar</taxon>
        <taxon>Alveolata</taxon>
        <taxon>Dinophyceae</taxon>
        <taxon>Suessiales</taxon>
        <taxon>Symbiodiniaceae</taxon>
        <taxon>Durusdinium</taxon>
    </lineage>
</organism>
<gene>
    <name evidence="2" type="ORF">SCF082_LOCUS48136</name>
</gene>
<protein>
    <recommendedName>
        <fullName evidence="4">Cellulase</fullName>
    </recommendedName>
</protein>
<sequence length="264" mass="28520">MIYSIWRGNPDSSGHCEAGCEQSCSGNWPVCMDLAPNIHLAHKLPNGMDFFNPEFGPACTSGFKVLCGPKGSPTAPGVWMPSCGGTCPQSCSDKTPWPVCQDLTYSSSLAQVDPEHFGPECTTGRRARCGVTGSTVFPYWWGGPDDNTKPGLCTGMGNICNGIQVYPRPLYVCITGVRNVSEIPDWCVGQHYAKYFGLPCAAGSPGYKVLCAPPQSPICGNCPYNWGSTDAGKSKRPAKQRRARKRAATAKKQEQQTRTRTARK</sequence>
<reference evidence="2 3" key="1">
    <citation type="submission" date="2024-02" db="EMBL/GenBank/DDBJ databases">
        <authorList>
            <person name="Chen Y."/>
            <person name="Shah S."/>
            <person name="Dougan E. K."/>
            <person name="Thang M."/>
            <person name="Chan C."/>
        </authorList>
    </citation>
    <scope>NUCLEOTIDE SEQUENCE [LARGE SCALE GENOMIC DNA]</scope>
</reference>
<evidence type="ECO:0000313" key="2">
    <source>
        <dbReference type="EMBL" id="CAK9103032.1"/>
    </source>
</evidence>
<evidence type="ECO:0008006" key="4">
    <source>
        <dbReference type="Google" id="ProtNLM"/>
    </source>
</evidence>
<dbReference type="Proteomes" id="UP001642464">
    <property type="component" value="Unassembled WGS sequence"/>
</dbReference>
<feature type="compositionally biased region" description="Basic residues" evidence="1">
    <location>
        <begin position="234"/>
        <end position="249"/>
    </location>
</feature>
<evidence type="ECO:0000256" key="1">
    <source>
        <dbReference type="SAM" id="MobiDB-lite"/>
    </source>
</evidence>
<keyword evidence="3" id="KW-1185">Reference proteome</keyword>
<comment type="caution">
    <text evidence="2">The sequence shown here is derived from an EMBL/GenBank/DDBJ whole genome shotgun (WGS) entry which is preliminary data.</text>
</comment>
<feature type="region of interest" description="Disordered" evidence="1">
    <location>
        <begin position="228"/>
        <end position="264"/>
    </location>
</feature>
<name>A0ABP0RQX6_9DINO</name>
<evidence type="ECO:0000313" key="3">
    <source>
        <dbReference type="Proteomes" id="UP001642464"/>
    </source>
</evidence>
<accession>A0ABP0RQX6</accession>
<dbReference type="EMBL" id="CAXAMM010042106">
    <property type="protein sequence ID" value="CAK9103032.1"/>
    <property type="molecule type" value="Genomic_DNA"/>
</dbReference>
<proteinExistence type="predicted"/>